<dbReference type="EMBL" id="NHYE01001287">
    <property type="protein sequence ID" value="PPQ97138.1"/>
    <property type="molecule type" value="Genomic_DNA"/>
</dbReference>
<sequence>MATILHDDLLYEICKACPVSVLTKFCLASIACYTLAMPNLLHEVVLSRSLESTLRFIRFILDNSTTGAAGTAELSGEGEPRRTQRLTIMDPGNYIHTFRMSWRSTRGTAGASSNCPIAEWAPLLTQAILLMPNLRSVAILANFRQICRYSSQFAEALLSRPHLTSFELDRFGATASRHVGEIVKSKRCEAPRLKYIGFNYRYTFDDWEAAALFKNSGFGSLIYSCRQTLEQLTLADCKMEDLLTNHQPLPGGTTSEAWRPIIYPRVETISCLFEVFPTLDVTVEQFGLSFPSLRTLRLNESIFVRLDHGEDNAQYRKVPFPNLVSISSHFEALSVFLRGVEPPASLQHLDLTLEEFLIDEIGDIEHAMNPTMIEVFRNLCNLNITIEGMNELDVWKDMSILFSSLRYLSLDYQFGHDSRAQELASQFLSFLANDEQAKSFIEHYKRRVAEHDLIGTHSNLVHRTGEFGRRTSDIGRCCRAIVCKKHQVAEVRRYLQEVPYISRGVP</sequence>
<proteinExistence type="predicted"/>
<gene>
    <name evidence="1" type="ORF">CVT26_000625</name>
</gene>
<dbReference type="AlphaFoldDB" id="A0A409Y2D8"/>
<organism evidence="1 2">
    <name type="scientific">Gymnopilus dilepis</name>
    <dbReference type="NCBI Taxonomy" id="231916"/>
    <lineage>
        <taxon>Eukaryota</taxon>
        <taxon>Fungi</taxon>
        <taxon>Dikarya</taxon>
        <taxon>Basidiomycota</taxon>
        <taxon>Agaricomycotina</taxon>
        <taxon>Agaricomycetes</taxon>
        <taxon>Agaricomycetidae</taxon>
        <taxon>Agaricales</taxon>
        <taxon>Agaricineae</taxon>
        <taxon>Hymenogastraceae</taxon>
        <taxon>Gymnopilus</taxon>
    </lineage>
</organism>
<accession>A0A409Y2D8</accession>
<reference evidence="1 2" key="1">
    <citation type="journal article" date="2018" name="Evol. Lett.">
        <title>Horizontal gene cluster transfer increased hallucinogenic mushroom diversity.</title>
        <authorList>
            <person name="Reynolds H.T."/>
            <person name="Vijayakumar V."/>
            <person name="Gluck-Thaler E."/>
            <person name="Korotkin H.B."/>
            <person name="Matheny P.B."/>
            <person name="Slot J.C."/>
        </authorList>
    </citation>
    <scope>NUCLEOTIDE SEQUENCE [LARGE SCALE GENOMIC DNA]</scope>
    <source>
        <strain evidence="1 2">SRW20</strain>
    </source>
</reference>
<comment type="caution">
    <text evidence="1">The sequence shown here is derived from an EMBL/GenBank/DDBJ whole genome shotgun (WGS) entry which is preliminary data.</text>
</comment>
<dbReference type="Gene3D" id="3.80.10.10">
    <property type="entry name" value="Ribonuclease Inhibitor"/>
    <property type="match status" value="1"/>
</dbReference>
<dbReference type="SUPFAM" id="SSF52047">
    <property type="entry name" value="RNI-like"/>
    <property type="match status" value="1"/>
</dbReference>
<name>A0A409Y2D8_9AGAR</name>
<evidence type="ECO:0008006" key="3">
    <source>
        <dbReference type="Google" id="ProtNLM"/>
    </source>
</evidence>
<keyword evidence="2" id="KW-1185">Reference proteome</keyword>
<dbReference type="Proteomes" id="UP000284706">
    <property type="component" value="Unassembled WGS sequence"/>
</dbReference>
<dbReference type="InParanoid" id="A0A409Y2D8"/>
<evidence type="ECO:0000313" key="2">
    <source>
        <dbReference type="Proteomes" id="UP000284706"/>
    </source>
</evidence>
<protein>
    <recommendedName>
        <fullName evidence="3">F-box domain-containing protein</fullName>
    </recommendedName>
</protein>
<dbReference type="OrthoDB" id="3121663at2759"/>
<evidence type="ECO:0000313" key="1">
    <source>
        <dbReference type="EMBL" id="PPQ97138.1"/>
    </source>
</evidence>
<dbReference type="InterPro" id="IPR032675">
    <property type="entry name" value="LRR_dom_sf"/>
</dbReference>